<dbReference type="FunFam" id="1.20.58.90:FF:000012">
    <property type="entry name" value="SNARE domain protein"/>
    <property type="match status" value="1"/>
</dbReference>
<keyword evidence="8 11" id="KW-0175">Coiled coil</keyword>
<dbReference type="CDD" id="cd21444">
    <property type="entry name" value="SNARE_NTD_Tlg1p-like"/>
    <property type="match status" value="1"/>
</dbReference>
<feature type="domain" description="T-SNARE coiled-coil homology" evidence="12">
    <location>
        <begin position="142"/>
        <end position="204"/>
    </location>
</feature>
<keyword evidence="7" id="KW-0333">Golgi apparatus</keyword>
<keyword evidence="9" id="KW-0472">Membrane</keyword>
<evidence type="ECO:0000256" key="6">
    <source>
        <dbReference type="ARBA" id="ARBA00022989"/>
    </source>
</evidence>
<comment type="subcellular location">
    <subcellularLocation>
        <location evidence="1">Golgi apparatus membrane</location>
        <topology evidence="1">Single-pass type IV membrane protein</topology>
    </subcellularLocation>
</comment>
<comment type="similarity">
    <text evidence="2">Belongs to the syntaxin family.</text>
</comment>
<evidence type="ECO:0000256" key="1">
    <source>
        <dbReference type="ARBA" id="ARBA00004409"/>
    </source>
</evidence>
<comment type="caution">
    <text evidence="13">The sequence shown here is derived from an EMBL/GenBank/DDBJ whole genome shotgun (WGS) entry which is preliminary data.</text>
</comment>
<dbReference type="Gene3D" id="1.20.5.110">
    <property type="match status" value="1"/>
</dbReference>
<keyword evidence="3" id="KW-0813">Transport</keyword>
<evidence type="ECO:0000256" key="5">
    <source>
        <dbReference type="ARBA" id="ARBA00022927"/>
    </source>
</evidence>
<keyword evidence="14" id="KW-1185">Reference proteome</keyword>
<dbReference type="InterPro" id="IPR048036">
    <property type="entry name" value="Tlg1p-like_N"/>
</dbReference>
<dbReference type="SUPFAM" id="SSF47661">
    <property type="entry name" value="t-snare proteins"/>
    <property type="match status" value="1"/>
</dbReference>
<evidence type="ECO:0000313" key="14">
    <source>
        <dbReference type="Proteomes" id="UP000664169"/>
    </source>
</evidence>
<dbReference type="Pfam" id="PF09177">
    <property type="entry name" value="STX6_10_61_N"/>
    <property type="match status" value="1"/>
</dbReference>
<sequence length="268" mass="30475">MSADDPFLQVKEDVLATLDATRPLYNSYLRIRSTALKASSPELLQARAELEQNLQDLTTDLQDLLASVRAAEKDPLRYGLEIEEVAQRGRFVEEITSEIQSMREELLRKFQSSISEGKLPDPSSFEADDGDDYAEFEQQRQQEIMAEQDEALDDVFRTVGTLRAQADTMGRELEEQAEILDDVHGITDRVGGKLKGGMRNLGEIIRKNEEKGSGYYCTVSTVMKEIENQLSVVETGIAVWFPRPWDLDEQSLHLRNPYSAFQDERARH</sequence>
<proteinExistence type="inferred from homology"/>
<evidence type="ECO:0000256" key="4">
    <source>
        <dbReference type="ARBA" id="ARBA00022692"/>
    </source>
</evidence>
<evidence type="ECO:0000256" key="3">
    <source>
        <dbReference type="ARBA" id="ARBA00022448"/>
    </source>
</evidence>
<dbReference type="Proteomes" id="UP000664169">
    <property type="component" value="Unassembled WGS sequence"/>
</dbReference>
<dbReference type="InterPro" id="IPR010989">
    <property type="entry name" value="SNARE"/>
</dbReference>
<dbReference type="OrthoDB" id="546861at2759"/>
<dbReference type="Gene3D" id="1.20.58.90">
    <property type="match status" value="1"/>
</dbReference>
<evidence type="ECO:0000256" key="8">
    <source>
        <dbReference type="ARBA" id="ARBA00023054"/>
    </source>
</evidence>
<dbReference type="GO" id="GO:0048193">
    <property type="term" value="P:Golgi vesicle transport"/>
    <property type="evidence" value="ECO:0007669"/>
    <property type="project" value="InterPro"/>
</dbReference>
<dbReference type="AlphaFoldDB" id="A0A8H3EU86"/>
<protein>
    <recommendedName>
        <fullName evidence="10">t-SNARE affecting a late Golgi compartment protein 1</fullName>
    </recommendedName>
</protein>
<dbReference type="InterPro" id="IPR000727">
    <property type="entry name" value="T_SNARE_dom"/>
</dbReference>
<feature type="coiled-coil region" evidence="11">
    <location>
        <begin position="40"/>
        <end position="74"/>
    </location>
</feature>
<evidence type="ECO:0000313" key="13">
    <source>
        <dbReference type="EMBL" id="CAF9913571.1"/>
    </source>
</evidence>
<evidence type="ECO:0000259" key="12">
    <source>
        <dbReference type="PROSITE" id="PS50192"/>
    </source>
</evidence>
<reference evidence="13" key="1">
    <citation type="submission" date="2021-03" db="EMBL/GenBank/DDBJ databases">
        <authorList>
            <person name="Tagirdzhanova G."/>
        </authorList>
    </citation>
    <scope>NUCLEOTIDE SEQUENCE</scope>
</reference>
<dbReference type="CDD" id="cd15851">
    <property type="entry name" value="SNARE_Syntaxin6"/>
    <property type="match status" value="1"/>
</dbReference>
<name>A0A8H3EU86_9LECA</name>
<dbReference type="GO" id="GO:0015031">
    <property type="term" value="P:protein transport"/>
    <property type="evidence" value="ECO:0007669"/>
    <property type="project" value="UniProtKB-KW"/>
</dbReference>
<keyword evidence="6" id="KW-1133">Transmembrane helix</keyword>
<keyword evidence="5" id="KW-0653">Protein transport</keyword>
<dbReference type="GO" id="GO:0000139">
    <property type="term" value="C:Golgi membrane"/>
    <property type="evidence" value="ECO:0007669"/>
    <property type="project" value="UniProtKB-SubCell"/>
</dbReference>
<dbReference type="FunFam" id="1.20.5.110:FF:000006">
    <property type="entry name" value="Syntaxin 6"/>
    <property type="match status" value="1"/>
</dbReference>
<gene>
    <name evidence="13" type="ORF">GOMPHAMPRED_007967</name>
</gene>
<evidence type="ECO:0000256" key="2">
    <source>
        <dbReference type="ARBA" id="ARBA00009063"/>
    </source>
</evidence>
<dbReference type="EMBL" id="CAJPDQ010000008">
    <property type="protein sequence ID" value="CAF9913571.1"/>
    <property type="molecule type" value="Genomic_DNA"/>
</dbReference>
<evidence type="ECO:0000256" key="10">
    <source>
        <dbReference type="ARBA" id="ARBA00073343"/>
    </source>
</evidence>
<dbReference type="InterPro" id="IPR015260">
    <property type="entry name" value="Syntaxin-6/10/61_N"/>
</dbReference>
<dbReference type="PROSITE" id="PS50192">
    <property type="entry name" value="T_SNARE"/>
    <property type="match status" value="1"/>
</dbReference>
<organism evidence="13 14">
    <name type="scientific">Gomphillus americanus</name>
    <dbReference type="NCBI Taxonomy" id="1940652"/>
    <lineage>
        <taxon>Eukaryota</taxon>
        <taxon>Fungi</taxon>
        <taxon>Dikarya</taxon>
        <taxon>Ascomycota</taxon>
        <taxon>Pezizomycotina</taxon>
        <taxon>Lecanoromycetes</taxon>
        <taxon>OSLEUM clade</taxon>
        <taxon>Ostropomycetidae</taxon>
        <taxon>Ostropales</taxon>
        <taxon>Graphidaceae</taxon>
        <taxon>Gomphilloideae</taxon>
        <taxon>Gomphillus</taxon>
    </lineage>
</organism>
<dbReference type="SMART" id="SM00397">
    <property type="entry name" value="t_SNARE"/>
    <property type="match status" value="1"/>
</dbReference>
<evidence type="ECO:0000256" key="11">
    <source>
        <dbReference type="SAM" id="Coils"/>
    </source>
</evidence>
<keyword evidence="4" id="KW-0812">Transmembrane</keyword>
<dbReference type="SUPFAM" id="SSF58038">
    <property type="entry name" value="SNARE fusion complex"/>
    <property type="match status" value="1"/>
</dbReference>
<evidence type="ECO:0000256" key="9">
    <source>
        <dbReference type="ARBA" id="ARBA00023136"/>
    </source>
</evidence>
<accession>A0A8H3EU86</accession>
<evidence type="ECO:0000256" key="7">
    <source>
        <dbReference type="ARBA" id="ARBA00023034"/>
    </source>
</evidence>